<gene>
    <name evidence="1" type="ORF">VNO80_04862</name>
</gene>
<evidence type="ECO:0000313" key="2">
    <source>
        <dbReference type="Proteomes" id="UP001374584"/>
    </source>
</evidence>
<reference evidence="1 2" key="1">
    <citation type="submission" date="2024-01" db="EMBL/GenBank/DDBJ databases">
        <title>The genomes of 5 underutilized Papilionoideae crops provide insights into root nodulation and disease resistanc.</title>
        <authorList>
            <person name="Jiang F."/>
        </authorList>
    </citation>
    <scope>NUCLEOTIDE SEQUENCE [LARGE SCALE GENOMIC DNA]</scope>
    <source>
        <strain evidence="1">JINMINGXINNONG_FW02</strain>
        <tissue evidence="1">Leaves</tissue>
    </source>
</reference>
<accession>A0AAN9P1J7</accession>
<name>A0AAN9P1J7_PHACN</name>
<proteinExistence type="predicted"/>
<organism evidence="1 2">
    <name type="scientific">Phaseolus coccineus</name>
    <name type="common">Scarlet runner bean</name>
    <name type="synonym">Phaseolus multiflorus</name>
    <dbReference type="NCBI Taxonomy" id="3886"/>
    <lineage>
        <taxon>Eukaryota</taxon>
        <taxon>Viridiplantae</taxon>
        <taxon>Streptophyta</taxon>
        <taxon>Embryophyta</taxon>
        <taxon>Tracheophyta</taxon>
        <taxon>Spermatophyta</taxon>
        <taxon>Magnoliopsida</taxon>
        <taxon>eudicotyledons</taxon>
        <taxon>Gunneridae</taxon>
        <taxon>Pentapetalae</taxon>
        <taxon>rosids</taxon>
        <taxon>fabids</taxon>
        <taxon>Fabales</taxon>
        <taxon>Fabaceae</taxon>
        <taxon>Papilionoideae</taxon>
        <taxon>50 kb inversion clade</taxon>
        <taxon>NPAAA clade</taxon>
        <taxon>indigoferoid/millettioid clade</taxon>
        <taxon>Phaseoleae</taxon>
        <taxon>Phaseolus</taxon>
    </lineage>
</organism>
<dbReference type="Proteomes" id="UP001374584">
    <property type="component" value="Unassembled WGS sequence"/>
</dbReference>
<dbReference type="EMBL" id="JAYMYR010000002">
    <property type="protein sequence ID" value="KAK7379403.1"/>
    <property type="molecule type" value="Genomic_DNA"/>
</dbReference>
<comment type="caution">
    <text evidence="1">The sequence shown here is derived from an EMBL/GenBank/DDBJ whole genome shotgun (WGS) entry which is preliminary data.</text>
</comment>
<protein>
    <submittedName>
        <fullName evidence="1">Uncharacterized protein</fullName>
    </submittedName>
</protein>
<sequence length="138" mass="15758">MSRTILPTRSGRVSSLRGCDEETRRHSNIKRNFFLGDRDKSDKLIQILVQTLMKQLRNTPLTVAPYRVGLDDRVVEVLKKLLDLNDVRILGLYGMGGVGWFATYSSFGEIRGLHEHDSHDIPKIHLNNGGCDQRKVER</sequence>
<dbReference type="AlphaFoldDB" id="A0AAN9P1J7"/>
<evidence type="ECO:0000313" key="1">
    <source>
        <dbReference type="EMBL" id="KAK7379403.1"/>
    </source>
</evidence>
<keyword evidence="2" id="KW-1185">Reference proteome</keyword>